<accession>A0A067F0E4</accession>
<organism evidence="9 10">
    <name type="scientific">Citrus sinensis</name>
    <name type="common">Sweet orange</name>
    <name type="synonym">Citrus aurantium var. sinensis</name>
    <dbReference type="NCBI Taxonomy" id="2711"/>
    <lineage>
        <taxon>Eukaryota</taxon>
        <taxon>Viridiplantae</taxon>
        <taxon>Streptophyta</taxon>
        <taxon>Embryophyta</taxon>
        <taxon>Tracheophyta</taxon>
        <taxon>Spermatophyta</taxon>
        <taxon>Magnoliopsida</taxon>
        <taxon>eudicotyledons</taxon>
        <taxon>Gunneridae</taxon>
        <taxon>Pentapetalae</taxon>
        <taxon>rosids</taxon>
        <taxon>malvids</taxon>
        <taxon>Sapindales</taxon>
        <taxon>Rutaceae</taxon>
        <taxon>Aurantioideae</taxon>
        <taxon>Citrus</taxon>
    </lineage>
</organism>
<dbReference type="GO" id="GO:0040008">
    <property type="term" value="P:regulation of growth"/>
    <property type="evidence" value="ECO:0007669"/>
    <property type="project" value="UniProtKB-ARBA"/>
</dbReference>
<dbReference type="GO" id="GO:0005576">
    <property type="term" value="C:extracellular region"/>
    <property type="evidence" value="ECO:0007669"/>
    <property type="project" value="UniProtKB-SubCell"/>
</dbReference>
<dbReference type="PANTHER" id="PTHR34270">
    <property type="entry name" value="PROTEIN RALF-LIKE 15-RELATED"/>
    <property type="match status" value="1"/>
</dbReference>
<keyword evidence="10" id="KW-1185">Reference proteome</keyword>
<evidence type="ECO:0008006" key="11">
    <source>
        <dbReference type="Google" id="ProtNLM"/>
    </source>
</evidence>
<comment type="similarity">
    <text evidence="2">Belongs to the plant rapid alkalinization factor (RALF) family.</text>
</comment>
<feature type="signal peptide" evidence="8">
    <location>
        <begin position="1"/>
        <end position="30"/>
    </location>
</feature>
<evidence type="ECO:0000256" key="4">
    <source>
        <dbReference type="ARBA" id="ARBA00022702"/>
    </source>
</evidence>
<comment type="function">
    <text evidence="7">Cell signaling peptide that may regulate plant stress, growth, and development. Mediates a rapid alkalinization of extracellular space by mediating a transient increase in the cytoplasmic Ca(2+) concentration leading to a calcium-dependent signaling events through a cell surface receptor and a concomitant activation of some intracellular mitogen-activated protein kinases.</text>
</comment>
<evidence type="ECO:0000313" key="10">
    <source>
        <dbReference type="Proteomes" id="UP000027120"/>
    </source>
</evidence>
<evidence type="ECO:0000313" key="9">
    <source>
        <dbReference type="EMBL" id="KDO59585.1"/>
    </source>
</evidence>
<keyword evidence="5 8" id="KW-0732">Signal</keyword>
<dbReference type="Proteomes" id="UP000027120">
    <property type="component" value="Unassembled WGS sequence"/>
</dbReference>
<name>A0A067F0E4_CITSI</name>
<evidence type="ECO:0000256" key="3">
    <source>
        <dbReference type="ARBA" id="ARBA00022525"/>
    </source>
</evidence>
<evidence type="ECO:0000256" key="2">
    <source>
        <dbReference type="ARBA" id="ARBA00009178"/>
    </source>
</evidence>
<dbReference type="EMBL" id="KK784939">
    <property type="protein sequence ID" value="KDO59585.1"/>
    <property type="molecule type" value="Genomic_DNA"/>
</dbReference>
<gene>
    <name evidence="9" type="ORF">CISIN_1g041712mg</name>
</gene>
<dbReference type="PaxDb" id="2711-XP_006469752.1"/>
<evidence type="ECO:0000256" key="5">
    <source>
        <dbReference type="ARBA" id="ARBA00022729"/>
    </source>
</evidence>
<dbReference type="InterPro" id="IPR008801">
    <property type="entry name" value="RALF"/>
</dbReference>
<keyword evidence="3" id="KW-0964">Secreted</keyword>
<dbReference type="AlphaFoldDB" id="A0A067F0E4"/>
<comment type="subcellular location">
    <subcellularLocation>
        <location evidence="1">Secreted</location>
    </subcellularLocation>
</comment>
<reference evidence="9 10" key="1">
    <citation type="submission" date="2014-04" db="EMBL/GenBank/DDBJ databases">
        <authorList>
            <consortium name="International Citrus Genome Consortium"/>
            <person name="Gmitter F."/>
            <person name="Chen C."/>
            <person name="Farmerie W."/>
            <person name="Harkins T."/>
            <person name="Desany B."/>
            <person name="Mohiuddin M."/>
            <person name="Kodira C."/>
            <person name="Borodovsky M."/>
            <person name="Lomsadze A."/>
            <person name="Burns P."/>
            <person name="Jenkins J."/>
            <person name="Prochnik S."/>
            <person name="Shu S."/>
            <person name="Chapman J."/>
            <person name="Pitluck S."/>
            <person name="Schmutz J."/>
            <person name="Rokhsar D."/>
        </authorList>
    </citation>
    <scope>NUCLEOTIDE SEQUENCE</scope>
</reference>
<dbReference type="Pfam" id="PF05498">
    <property type="entry name" value="RALF"/>
    <property type="match status" value="1"/>
</dbReference>
<dbReference type="PANTHER" id="PTHR34270:SF3">
    <property type="entry name" value="PROTEIN RALF-LIKE 16-RELATED"/>
    <property type="match status" value="1"/>
</dbReference>
<proteinExistence type="inferred from homology"/>
<evidence type="ECO:0000256" key="7">
    <source>
        <dbReference type="ARBA" id="ARBA00037228"/>
    </source>
</evidence>
<sequence length="81" mass="8526">MMMSKRMMVFGVIMVLTASIVMVVKDGAEAKEIGYGAIGAGGNPGCSPVHPELCKMEPGNPYHRGCENEAQCRGPGGQNNN</sequence>
<feature type="chain" id="PRO_5001636721" description="Rapid ALkalinization Factor" evidence="8">
    <location>
        <begin position="31"/>
        <end position="81"/>
    </location>
</feature>
<keyword evidence="6" id="KW-1015">Disulfide bond</keyword>
<dbReference type="eggNOG" id="ENOG502T104">
    <property type="taxonomic scope" value="Eukaryota"/>
</dbReference>
<evidence type="ECO:0000256" key="6">
    <source>
        <dbReference type="ARBA" id="ARBA00023157"/>
    </source>
</evidence>
<evidence type="ECO:0000256" key="1">
    <source>
        <dbReference type="ARBA" id="ARBA00004613"/>
    </source>
</evidence>
<keyword evidence="4" id="KW-0372">Hormone</keyword>
<dbReference type="GO" id="GO:0005179">
    <property type="term" value="F:hormone activity"/>
    <property type="evidence" value="ECO:0007669"/>
    <property type="project" value="UniProtKB-KW"/>
</dbReference>
<protein>
    <recommendedName>
        <fullName evidence="11">Rapid ALkalinization Factor</fullName>
    </recommendedName>
</protein>
<evidence type="ECO:0000256" key="8">
    <source>
        <dbReference type="SAM" id="SignalP"/>
    </source>
</evidence>